<dbReference type="AlphaFoldDB" id="A0A9X3AEU1"/>
<protein>
    <submittedName>
        <fullName evidence="1">Uncharacterized protein</fullName>
    </submittedName>
</protein>
<name>A0A9X3AEU1_9PSEU</name>
<proteinExistence type="predicted"/>
<keyword evidence="2" id="KW-1185">Reference proteome</keyword>
<evidence type="ECO:0000313" key="1">
    <source>
        <dbReference type="EMBL" id="MCS7476295.1"/>
    </source>
</evidence>
<evidence type="ECO:0000313" key="2">
    <source>
        <dbReference type="Proteomes" id="UP001141259"/>
    </source>
</evidence>
<gene>
    <name evidence="1" type="ORF">NZH93_05475</name>
</gene>
<sequence length="138" mass="14941">MAPARVAAAETFAPDVSAAAVSGSKCGATTGWGKIRYQPCFRYVCTSVCVTQGYLGIINTATSSRTVTWDLDVKSPWFDEHDDSGTYTLAAGDQQTIYSRWEYHHPGCNFSFTEYLKVSYDSAGFSPRVPATATLPCG</sequence>
<dbReference type="Proteomes" id="UP001141259">
    <property type="component" value="Unassembled WGS sequence"/>
</dbReference>
<accession>A0A9X3AEU1</accession>
<dbReference type="RefSeq" id="WP_259621800.1">
    <property type="nucleotide sequence ID" value="NZ_JANYMP010000002.1"/>
</dbReference>
<reference evidence="1" key="1">
    <citation type="submission" date="2022-08" db="EMBL/GenBank/DDBJ databases">
        <authorList>
            <person name="Tistechok S."/>
            <person name="Samborskyy M."/>
            <person name="Roman I."/>
        </authorList>
    </citation>
    <scope>NUCLEOTIDE SEQUENCE</scope>
    <source>
        <strain evidence="1">DSM 103496</strain>
    </source>
</reference>
<comment type="caution">
    <text evidence="1">The sequence shown here is derived from an EMBL/GenBank/DDBJ whole genome shotgun (WGS) entry which is preliminary data.</text>
</comment>
<dbReference type="EMBL" id="JANYMP010000002">
    <property type="protein sequence ID" value="MCS7476295.1"/>
    <property type="molecule type" value="Genomic_DNA"/>
</dbReference>
<organism evidence="1 2">
    <name type="scientific">Umezawaea endophytica</name>
    <dbReference type="NCBI Taxonomy" id="1654476"/>
    <lineage>
        <taxon>Bacteria</taxon>
        <taxon>Bacillati</taxon>
        <taxon>Actinomycetota</taxon>
        <taxon>Actinomycetes</taxon>
        <taxon>Pseudonocardiales</taxon>
        <taxon>Pseudonocardiaceae</taxon>
        <taxon>Umezawaea</taxon>
    </lineage>
</organism>